<name>X1F5Y0_9ZZZZ</name>
<gene>
    <name evidence="2" type="ORF">S03H2_02359</name>
</gene>
<evidence type="ECO:0000313" key="2">
    <source>
        <dbReference type="EMBL" id="GAH24799.1"/>
    </source>
</evidence>
<organism evidence="2">
    <name type="scientific">marine sediment metagenome</name>
    <dbReference type="NCBI Taxonomy" id="412755"/>
    <lineage>
        <taxon>unclassified sequences</taxon>
        <taxon>metagenomes</taxon>
        <taxon>ecological metagenomes</taxon>
    </lineage>
</organism>
<dbReference type="AlphaFoldDB" id="X1F5Y0"/>
<feature type="region of interest" description="Disordered" evidence="1">
    <location>
        <begin position="33"/>
        <end position="55"/>
    </location>
</feature>
<sequence length="55" mass="6386">MPTHYISNWETWKELCEQNDIDPYKTLEFGIDEGGGNSTDFEYIGDIPQKEDSVE</sequence>
<reference evidence="2" key="1">
    <citation type="journal article" date="2014" name="Front. Microbiol.">
        <title>High frequency of phylogenetically diverse reductive dehalogenase-homologous genes in deep subseafloor sedimentary metagenomes.</title>
        <authorList>
            <person name="Kawai M."/>
            <person name="Futagami T."/>
            <person name="Toyoda A."/>
            <person name="Takaki Y."/>
            <person name="Nishi S."/>
            <person name="Hori S."/>
            <person name="Arai W."/>
            <person name="Tsubouchi T."/>
            <person name="Morono Y."/>
            <person name="Uchiyama I."/>
            <person name="Ito T."/>
            <person name="Fujiyama A."/>
            <person name="Inagaki F."/>
            <person name="Takami H."/>
        </authorList>
    </citation>
    <scope>NUCLEOTIDE SEQUENCE</scope>
    <source>
        <strain evidence="2">Expedition CK06-06</strain>
    </source>
</reference>
<comment type="caution">
    <text evidence="2">The sequence shown here is derived from an EMBL/GenBank/DDBJ whole genome shotgun (WGS) entry which is preliminary data.</text>
</comment>
<accession>X1F5Y0</accession>
<dbReference type="EMBL" id="BARU01000778">
    <property type="protein sequence ID" value="GAH24799.1"/>
    <property type="molecule type" value="Genomic_DNA"/>
</dbReference>
<evidence type="ECO:0000256" key="1">
    <source>
        <dbReference type="SAM" id="MobiDB-lite"/>
    </source>
</evidence>
<protein>
    <submittedName>
        <fullName evidence="2">Uncharacterized protein</fullName>
    </submittedName>
</protein>
<proteinExistence type="predicted"/>